<sequence>MTAPDPVPPADAEVWQSAVATLEDGLGIYPLRSIDGVRYEGASVDNTAVVATSSTVLLRVTRHRHGRPEVSEVEMPPAFARYLAALLDSTARYVQTSPEGTL</sequence>
<reference evidence="1 2" key="1">
    <citation type="submission" date="2016-10" db="EMBL/GenBank/DDBJ databases">
        <authorList>
            <person name="de Groot N.N."/>
        </authorList>
    </citation>
    <scope>NUCLEOTIDE SEQUENCE [LARGE SCALE GENOMIC DNA]</scope>
    <source>
        <strain evidence="1 2">DSM 44637</strain>
    </source>
</reference>
<gene>
    <name evidence="1" type="ORF">SAMN05421854_101625</name>
</gene>
<evidence type="ECO:0000313" key="1">
    <source>
        <dbReference type="EMBL" id="SFO10273.1"/>
    </source>
</evidence>
<proteinExistence type="predicted"/>
<dbReference type="EMBL" id="FOWC01000001">
    <property type="protein sequence ID" value="SFO10273.1"/>
    <property type="molecule type" value="Genomic_DNA"/>
</dbReference>
<protein>
    <submittedName>
        <fullName evidence="1">Uncharacterized protein</fullName>
    </submittedName>
</protein>
<evidence type="ECO:0000313" key="2">
    <source>
        <dbReference type="Proteomes" id="UP000199137"/>
    </source>
</evidence>
<accession>A0A1I5EFY7</accession>
<dbReference type="AlphaFoldDB" id="A0A1I5EFY7"/>
<dbReference type="STRING" id="112413.SAMN05421854_101625"/>
<name>A0A1I5EFY7_9PSEU</name>
<organism evidence="1 2">
    <name type="scientific">Amycolatopsis rubida</name>
    <dbReference type="NCBI Taxonomy" id="112413"/>
    <lineage>
        <taxon>Bacteria</taxon>
        <taxon>Bacillati</taxon>
        <taxon>Actinomycetota</taxon>
        <taxon>Actinomycetes</taxon>
        <taxon>Pseudonocardiales</taxon>
        <taxon>Pseudonocardiaceae</taxon>
        <taxon>Amycolatopsis</taxon>
    </lineage>
</organism>
<dbReference type="RefSeq" id="WP_244287031.1">
    <property type="nucleotide sequence ID" value="NZ_FOWC01000001.1"/>
</dbReference>
<dbReference type="Proteomes" id="UP000199137">
    <property type="component" value="Unassembled WGS sequence"/>
</dbReference>